<keyword evidence="1" id="KW-0732">Signal</keyword>
<evidence type="ECO:0000313" key="3">
    <source>
        <dbReference type="EMBL" id="GCL63433.1"/>
    </source>
</evidence>
<dbReference type="Pfam" id="PF07589">
    <property type="entry name" value="PEP-CTERM"/>
    <property type="match status" value="1"/>
</dbReference>
<name>A0A480APT6_9BURK</name>
<reference evidence="4" key="1">
    <citation type="submission" date="2019-03" db="EMBL/GenBank/DDBJ databases">
        <title>Aquabacterium pictum sp.nov., the first bacteriochlorophyll a-containing freshwater bacterium in the genus Aquabacterium of the class Betaproteobacteria.</title>
        <authorList>
            <person name="Hirose S."/>
            <person name="Tank M."/>
            <person name="Hara E."/>
            <person name="Tamaki H."/>
            <person name="Takaichi S."/>
            <person name="Haruta S."/>
            <person name="Hanada S."/>
        </authorList>
    </citation>
    <scope>NUCLEOTIDE SEQUENCE [LARGE SCALE GENOMIC DNA]</scope>
    <source>
        <strain evidence="4">W35</strain>
    </source>
</reference>
<dbReference type="NCBIfam" id="TIGR02595">
    <property type="entry name" value="PEP_CTERM"/>
    <property type="match status" value="1"/>
</dbReference>
<dbReference type="AlphaFoldDB" id="A0A480APT6"/>
<evidence type="ECO:0000256" key="1">
    <source>
        <dbReference type="SAM" id="SignalP"/>
    </source>
</evidence>
<dbReference type="InterPro" id="IPR013424">
    <property type="entry name" value="Ice-binding_C"/>
</dbReference>
<accession>A0A480APT6</accession>
<dbReference type="Gene3D" id="2.60.40.2130">
    <property type="entry name" value="F-spondin domain"/>
    <property type="match status" value="1"/>
</dbReference>
<dbReference type="OrthoDB" id="264824at2"/>
<comment type="caution">
    <text evidence="3">The sequence shown here is derived from an EMBL/GenBank/DDBJ whole genome shotgun (WGS) entry which is preliminary data.</text>
</comment>
<feature type="domain" description="Ice-binding protein C-terminal" evidence="2">
    <location>
        <begin position="234"/>
        <end position="258"/>
    </location>
</feature>
<dbReference type="InterPro" id="IPR009465">
    <property type="entry name" value="Spondin_N"/>
</dbReference>
<proteinExistence type="predicted"/>
<dbReference type="NCBIfam" id="NF038123">
    <property type="entry name" value="NF038123_dom"/>
    <property type="match status" value="1"/>
</dbReference>
<dbReference type="InterPro" id="IPR038678">
    <property type="entry name" value="Spondin_N_sf"/>
</dbReference>
<feature type="chain" id="PRO_5019839385" description="Ice-binding protein C-terminal domain-containing protein" evidence="1">
    <location>
        <begin position="26"/>
        <end position="263"/>
    </location>
</feature>
<organism evidence="3 4">
    <name type="scientific">Pseudaquabacterium pictum</name>
    <dbReference type="NCBI Taxonomy" id="2315236"/>
    <lineage>
        <taxon>Bacteria</taxon>
        <taxon>Pseudomonadati</taxon>
        <taxon>Pseudomonadota</taxon>
        <taxon>Betaproteobacteria</taxon>
        <taxon>Burkholderiales</taxon>
        <taxon>Sphaerotilaceae</taxon>
        <taxon>Pseudaquabacterium</taxon>
    </lineage>
</organism>
<protein>
    <recommendedName>
        <fullName evidence="2">Ice-binding protein C-terminal domain-containing protein</fullName>
    </recommendedName>
</protein>
<evidence type="ECO:0000259" key="2">
    <source>
        <dbReference type="Pfam" id="PF07589"/>
    </source>
</evidence>
<feature type="signal peptide" evidence="1">
    <location>
        <begin position="1"/>
        <end position="25"/>
    </location>
</feature>
<dbReference type="Proteomes" id="UP000301751">
    <property type="component" value="Unassembled WGS sequence"/>
</dbReference>
<evidence type="ECO:0000313" key="4">
    <source>
        <dbReference type="Proteomes" id="UP000301751"/>
    </source>
</evidence>
<dbReference type="RefSeq" id="WP_137733161.1">
    <property type="nucleotide sequence ID" value="NZ_BJCL01000005.1"/>
</dbReference>
<gene>
    <name evidence="3" type="ORF">AQPW35_25140</name>
</gene>
<keyword evidence="4" id="KW-1185">Reference proteome</keyword>
<dbReference type="EMBL" id="BJCL01000005">
    <property type="protein sequence ID" value="GCL63433.1"/>
    <property type="molecule type" value="Genomic_DNA"/>
</dbReference>
<sequence length="263" mass="26771">MSSLSRTTTRLLAAAALSTGLAAQALPTQVTVTIENLAPAGGLAFAPLHLAFNNGSYDAFNLGQVAGTAIVSVAEGGAGGAWQAAFAAADPGAVRGTIGGPLFAGGSKTASYMVDSAANPFFTFAAMAIPSNDFFIGNDNPMAHRLFDTAGQLQVSSITVQARDIWDAGSEVFDPAASAFVGDNGLRADQGSVVAFNFAEFAGYNGLTTGAGYTFNSQLAAGTDVYRISFTAAPVPEPQTYALMLAGLAGLGWLARRRQARGA</sequence>